<dbReference type="NCBIfam" id="TIGR01484">
    <property type="entry name" value="HAD-SF-IIB"/>
    <property type="match status" value="1"/>
</dbReference>
<dbReference type="RefSeq" id="WP_213373392.1">
    <property type="nucleotide sequence ID" value="NZ_BSFJ01000025.1"/>
</dbReference>
<dbReference type="SFLD" id="SFLDG01140">
    <property type="entry name" value="C2.B:_Phosphomannomutase_and_P"/>
    <property type="match status" value="1"/>
</dbReference>
<dbReference type="InterPro" id="IPR036412">
    <property type="entry name" value="HAD-like_sf"/>
</dbReference>
<gene>
    <name evidence="1" type="ORF">GCM10017643_33870</name>
</gene>
<dbReference type="InterPro" id="IPR006379">
    <property type="entry name" value="HAD-SF_hydro_IIB"/>
</dbReference>
<dbReference type="PANTHER" id="PTHR10000">
    <property type="entry name" value="PHOSPHOSERINE PHOSPHATASE"/>
    <property type="match status" value="1"/>
</dbReference>
<dbReference type="Proteomes" id="UP001143370">
    <property type="component" value="Unassembled WGS sequence"/>
</dbReference>
<dbReference type="PROSITE" id="PS01228">
    <property type="entry name" value="COF_1"/>
    <property type="match status" value="1"/>
</dbReference>
<dbReference type="InterPro" id="IPR023214">
    <property type="entry name" value="HAD_sf"/>
</dbReference>
<dbReference type="GO" id="GO:0000287">
    <property type="term" value="F:magnesium ion binding"/>
    <property type="evidence" value="ECO:0007669"/>
    <property type="project" value="TreeGrafter"/>
</dbReference>
<dbReference type="SUPFAM" id="SSF56784">
    <property type="entry name" value="HAD-like"/>
    <property type="match status" value="1"/>
</dbReference>
<accession>A0A9W6N0N9</accession>
<dbReference type="GO" id="GO:0016791">
    <property type="term" value="F:phosphatase activity"/>
    <property type="evidence" value="ECO:0007669"/>
    <property type="project" value="UniProtKB-ARBA"/>
</dbReference>
<dbReference type="NCBIfam" id="TIGR00099">
    <property type="entry name" value="Cof-subfamily"/>
    <property type="match status" value="1"/>
</dbReference>
<sequence length="291" mass="30802">MNVSNLANAASDERGGAAGDPASRIRLMVSDVDGTLVNKAKEVTPATVEAVRRLHAAGIAFAAVSARPPRGMKLMVEALNVDLFGGFNGGSILRRDFSVVEEHFVAAEAARAGIALMQPRGASIWVFADNEWFVTDPDSTYVAGETRTVAFPPTVVKDFGDHITRAGKIVFSSTDFDMLAASEPELQALVGEGATARRSQAKYLDMTPPGTDKGYAVRAFARHYGVALDEVAVIGDMSNDLPMFAAGGLAIAMGNGAPEVKEQAHFVTLTNEEDGVAHAIDRFVLPRAPGR</sequence>
<evidence type="ECO:0000313" key="2">
    <source>
        <dbReference type="Proteomes" id="UP001143370"/>
    </source>
</evidence>
<organism evidence="1 2">
    <name type="scientific">Ancylobacter dichloromethanicus</name>
    <dbReference type="NCBI Taxonomy" id="518825"/>
    <lineage>
        <taxon>Bacteria</taxon>
        <taxon>Pseudomonadati</taxon>
        <taxon>Pseudomonadota</taxon>
        <taxon>Alphaproteobacteria</taxon>
        <taxon>Hyphomicrobiales</taxon>
        <taxon>Xanthobacteraceae</taxon>
        <taxon>Ancylobacter</taxon>
    </lineage>
</organism>
<dbReference type="Gene3D" id="3.30.1240.10">
    <property type="match status" value="1"/>
</dbReference>
<comment type="caution">
    <text evidence="1">The sequence shown here is derived from an EMBL/GenBank/DDBJ whole genome shotgun (WGS) entry which is preliminary data.</text>
</comment>
<proteinExistence type="predicted"/>
<reference evidence="1" key="1">
    <citation type="journal article" date="2014" name="Int. J. Syst. Evol. Microbiol.">
        <title>Complete genome sequence of Corynebacterium casei LMG S-19264T (=DSM 44701T), isolated from a smear-ripened cheese.</title>
        <authorList>
            <consortium name="US DOE Joint Genome Institute (JGI-PGF)"/>
            <person name="Walter F."/>
            <person name="Albersmeier A."/>
            <person name="Kalinowski J."/>
            <person name="Ruckert C."/>
        </authorList>
    </citation>
    <scope>NUCLEOTIDE SEQUENCE</scope>
    <source>
        <strain evidence="1">VKM B-2484</strain>
    </source>
</reference>
<dbReference type="EMBL" id="BSFJ01000025">
    <property type="protein sequence ID" value="GLK73270.1"/>
    <property type="molecule type" value="Genomic_DNA"/>
</dbReference>
<keyword evidence="2" id="KW-1185">Reference proteome</keyword>
<dbReference type="SFLD" id="SFLDS00003">
    <property type="entry name" value="Haloacid_Dehalogenase"/>
    <property type="match status" value="1"/>
</dbReference>
<protein>
    <submittedName>
        <fullName evidence="1">Uncharacterized protein</fullName>
    </submittedName>
</protein>
<dbReference type="AlphaFoldDB" id="A0A9W6N0N9"/>
<reference evidence="1" key="2">
    <citation type="submission" date="2023-01" db="EMBL/GenBank/DDBJ databases">
        <authorList>
            <person name="Sun Q."/>
            <person name="Evtushenko L."/>
        </authorList>
    </citation>
    <scope>NUCLEOTIDE SEQUENCE</scope>
    <source>
        <strain evidence="1">VKM B-2484</strain>
    </source>
</reference>
<dbReference type="Gene3D" id="3.40.50.1000">
    <property type="entry name" value="HAD superfamily/HAD-like"/>
    <property type="match status" value="1"/>
</dbReference>
<name>A0A9W6N0N9_9HYPH</name>
<dbReference type="GO" id="GO:0005829">
    <property type="term" value="C:cytosol"/>
    <property type="evidence" value="ECO:0007669"/>
    <property type="project" value="TreeGrafter"/>
</dbReference>
<evidence type="ECO:0000313" key="1">
    <source>
        <dbReference type="EMBL" id="GLK73270.1"/>
    </source>
</evidence>
<dbReference type="CDD" id="cd07516">
    <property type="entry name" value="HAD_Pase"/>
    <property type="match status" value="1"/>
</dbReference>
<dbReference type="Pfam" id="PF08282">
    <property type="entry name" value="Hydrolase_3"/>
    <property type="match status" value="1"/>
</dbReference>
<dbReference type="InterPro" id="IPR000150">
    <property type="entry name" value="Cof"/>
</dbReference>
<dbReference type="PANTHER" id="PTHR10000:SF8">
    <property type="entry name" value="HAD SUPERFAMILY HYDROLASE-LIKE, TYPE 3"/>
    <property type="match status" value="1"/>
</dbReference>